<keyword evidence="1" id="KW-0813">Transport</keyword>
<evidence type="ECO:0000313" key="5">
    <source>
        <dbReference type="Proteomes" id="UP001642360"/>
    </source>
</evidence>
<protein>
    <recommendedName>
        <fullName evidence="3">t-SNARE coiled-coil homology domain-containing protein</fullName>
    </recommendedName>
</protein>
<keyword evidence="2" id="KW-0812">Transmembrane</keyword>
<dbReference type="Pfam" id="PF05739">
    <property type="entry name" value="SNARE"/>
    <property type="match status" value="1"/>
</dbReference>
<gene>
    <name evidence="4" type="ORF">ILEXP_LOCUS21224</name>
</gene>
<evidence type="ECO:0000256" key="1">
    <source>
        <dbReference type="ARBA" id="ARBA00022927"/>
    </source>
</evidence>
<organism evidence="4 5">
    <name type="scientific">Ilex paraguariensis</name>
    <name type="common">yerba mate</name>
    <dbReference type="NCBI Taxonomy" id="185542"/>
    <lineage>
        <taxon>Eukaryota</taxon>
        <taxon>Viridiplantae</taxon>
        <taxon>Streptophyta</taxon>
        <taxon>Embryophyta</taxon>
        <taxon>Tracheophyta</taxon>
        <taxon>Spermatophyta</taxon>
        <taxon>Magnoliopsida</taxon>
        <taxon>eudicotyledons</taxon>
        <taxon>Gunneridae</taxon>
        <taxon>Pentapetalae</taxon>
        <taxon>asterids</taxon>
        <taxon>campanulids</taxon>
        <taxon>Aquifoliales</taxon>
        <taxon>Aquifoliaceae</taxon>
        <taxon>Ilex</taxon>
    </lineage>
</organism>
<name>A0ABC8S769_9AQUA</name>
<keyword evidence="2" id="KW-0472">Membrane</keyword>
<evidence type="ECO:0000256" key="2">
    <source>
        <dbReference type="SAM" id="Phobius"/>
    </source>
</evidence>
<reference evidence="4 5" key="1">
    <citation type="submission" date="2024-02" db="EMBL/GenBank/DDBJ databases">
        <authorList>
            <person name="Vignale AGUSTIN F."/>
            <person name="Sosa J E."/>
            <person name="Modenutti C."/>
        </authorList>
    </citation>
    <scope>NUCLEOTIDE SEQUENCE [LARGE SCALE GENOMIC DNA]</scope>
</reference>
<dbReference type="Gene3D" id="1.20.5.110">
    <property type="match status" value="1"/>
</dbReference>
<keyword evidence="1" id="KW-0653">Protein transport</keyword>
<feature type="transmembrane region" description="Helical" evidence="2">
    <location>
        <begin position="75"/>
        <end position="95"/>
    </location>
</feature>
<dbReference type="InterPro" id="IPR000727">
    <property type="entry name" value="T_SNARE_dom"/>
</dbReference>
<evidence type="ECO:0000259" key="3">
    <source>
        <dbReference type="Pfam" id="PF05739"/>
    </source>
</evidence>
<dbReference type="EMBL" id="CAUOFW020002314">
    <property type="protein sequence ID" value="CAK9152992.1"/>
    <property type="molecule type" value="Genomic_DNA"/>
</dbReference>
<evidence type="ECO:0000313" key="4">
    <source>
        <dbReference type="EMBL" id="CAK9152992.1"/>
    </source>
</evidence>
<feature type="domain" description="T-SNARE coiled-coil homology" evidence="3">
    <location>
        <begin position="48"/>
        <end position="91"/>
    </location>
</feature>
<dbReference type="Proteomes" id="UP001642360">
    <property type="component" value="Unassembled WGS sequence"/>
</dbReference>
<accession>A0ABC8S769</accession>
<dbReference type="AlphaFoldDB" id="A0ABC8S769"/>
<comment type="caution">
    <text evidence="4">The sequence shown here is derived from an EMBL/GenBank/DDBJ whole genome shotgun (WGS) entry which is preliminary data.</text>
</comment>
<proteinExistence type="predicted"/>
<keyword evidence="5" id="KW-1185">Reference proteome</keyword>
<sequence length="104" mass="11719">MEAQIVLRERTNPRLTLSFTFIFRIHIFNSSFVVDLLFTCLRLPIVQVSSAVDHVQSGNTALQKAKSLQRNSRKWMCIAILILLIIVAVIVVGVLKPWSNNKGA</sequence>
<keyword evidence="2" id="KW-1133">Transmembrane helix</keyword>
<dbReference type="GO" id="GO:0015031">
    <property type="term" value="P:protein transport"/>
    <property type="evidence" value="ECO:0007669"/>
    <property type="project" value="UniProtKB-KW"/>
</dbReference>